<dbReference type="PROSITE" id="PS50240">
    <property type="entry name" value="TRYPSIN_DOM"/>
    <property type="match status" value="1"/>
</dbReference>
<evidence type="ECO:0000256" key="4">
    <source>
        <dbReference type="SAM" id="SignalP"/>
    </source>
</evidence>
<evidence type="ECO:0000313" key="7">
    <source>
        <dbReference type="EMBL" id="KAJ3665177.1"/>
    </source>
</evidence>
<dbReference type="PRINTS" id="PR00261">
    <property type="entry name" value="LDLRECEPTOR"/>
</dbReference>
<reference evidence="7" key="1">
    <citation type="journal article" date="2023" name="G3 (Bethesda)">
        <title>Whole genome assemblies of Zophobas morio and Tenebrio molitor.</title>
        <authorList>
            <person name="Kaur S."/>
            <person name="Stinson S.A."/>
            <person name="diCenzo G.C."/>
        </authorList>
    </citation>
    <scope>NUCLEOTIDE SEQUENCE</scope>
    <source>
        <strain evidence="7">QUZm001</strain>
    </source>
</reference>
<dbReference type="PROSITE" id="PS01209">
    <property type="entry name" value="LDLRA_1"/>
    <property type="match status" value="4"/>
</dbReference>
<dbReference type="SMART" id="SM00020">
    <property type="entry name" value="Tryp_SPc"/>
    <property type="match status" value="1"/>
</dbReference>
<sequence length="635" mass="69539">MCNARTLLQVICLGFVVIQVVDGRDFSPNRNNTRVRRQASRGNCTESNFACKSGECIDEDKECDGTVDCNDASDESNACRRIVCPDFLFTCKYGACIDKNLECDGKSDCRDGSDENTPNCTKTDENTPGCKKGEFKCDSGQCINQDNTCDGRAECDDQSDETEAACVDIKCPGFAYKCKYGACAKTNAECNGVVDCFDGSDEDPHICDTPPATPAPVTPVPSSEVKGSCVLPQYPEFGKWTIVSANSARYSPGMSVDPGTTLSVECQNRYKLDGQKAVFCDNGKWSSDIRRCLKVCKPRVSSSTIHVTCMYKQKETENCTDAIEGTLAKFKCAPFYEDLGLRTKPVHICQGGEWDQPEPHCVPVCGQKTVEPTTLILNGTNVTKGDYPWQVALYNKGDRNLICGGSLLSQKVVLTAAHCIADVKGRLLSKENYIIAVGKYYRRFDDSRDSNEAQFSDLHAMFTVNEYKGATQNFLGDIGILVSKKTFTLSRRIQPVCLDSGHMYDVKHSTYGYVTGWGFTAENTAPSEVLKELKVPSVSISDCGSNLPEDYEIFLTSDKICAGYIDKGTSACKGDSGGGLVFKHDGRYYVTGIVSISPTSPTSVEGCDSQQYTLYTQVSKYIDNFILAKLAQYKS</sequence>
<protein>
    <submittedName>
        <fullName evidence="7">Uncharacterized protein</fullName>
    </submittedName>
</protein>
<feature type="disulfide bond" evidence="2">
    <location>
        <begin position="178"/>
        <end position="196"/>
    </location>
</feature>
<dbReference type="InterPro" id="IPR002172">
    <property type="entry name" value="LDrepeatLR_classA_rpt"/>
</dbReference>
<evidence type="ECO:0000256" key="3">
    <source>
        <dbReference type="PROSITE-ProRule" id="PRU00302"/>
    </source>
</evidence>
<dbReference type="AlphaFoldDB" id="A0AA38IWW9"/>
<dbReference type="InterPro" id="IPR009003">
    <property type="entry name" value="Peptidase_S1_PA"/>
</dbReference>
<keyword evidence="4" id="KW-0732">Signal</keyword>
<dbReference type="SUPFAM" id="SSF57424">
    <property type="entry name" value="LDL receptor-like module"/>
    <property type="match status" value="4"/>
</dbReference>
<accession>A0AA38IWW9</accession>
<dbReference type="EMBL" id="JALNTZ010000001">
    <property type="protein sequence ID" value="KAJ3665177.1"/>
    <property type="molecule type" value="Genomic_DNA"/>
</dbReference>
<dbReference type="InterPro" id="IPR018114">
    <property type="entry name" value="TRYPSIN_HIS"/>
</dbReference>
<proteinExistence type="predicted"/>
<dbReference type="InterPro" id="IPR035976">
    <property type="entry name" value="Sushi/SCR/CCP_sf"/>
</dbReference>
<evidence type="ECO:0000256" key="2">
    <source>
        <dbReference type="PROSITE-ProRule" id="PRU00124"/>
    </source>
</evidence>
<evidence type="ECO:0000259" key="6">
    <source>
        <dbReference type="PROSITE" id="PS50923"/>
    </source>
</evidence>
<feature type="domain" description="Sushi" evidence="6">
    <location>
        <begin position="227"/>
        <end position="294"/>
    </location>
</feature>
<feature type="disulfide bond" evidence="2">
    <location>
        <begin position="91"/>
        <end position="109"/>
    </location>
</feature>
<dbReference type="CDD" id="cd00190">
    <property type="entry name" value="Tryp_SPc"/>
    <property type="match status" value="1"/>
</dbReference>
<evidence type="ECO:0000256" key="1">
    <source>
        <dbReference type="ARBA" id="ARBA00023157"/>
    </source>
</evidence>
<feature type="chain" id="PRO_5041262423" evidence="4">
    <location>
        <begin position="24"/>
        <end position="635"/>
    </location>
</feature>
<comment type="caution">
    <text evidence="7">The sequence shown here is derived from an EMBL/GenBank/DDBJ whole genome shotgun (WGS) entry which is preliminary data.</text>
</comment>
<dbReference type="InterPro" id="IPR000436">
    <property type="entry name" value="Sushi_SCR_CCP_dom"/>
</dbReference>
<dbReference type="InterPro" id="IPR001254">
    <property type="entry name" value="Trypsin_dom"/>
</dbReference>
<feature type="disulfide bond" evidence="2">
    <location>
        <begin position="51"/>
        <end position="69"/>
    </location>
</feature>
<keyword evidence="8" id="KW-1185">Reference proteome</keyword>
<dbReference type="InterPro" id="IPR036055">
    <property type="entry name" value="LDL_receptor-like_sf"/>
</dbReference>
<feature type="disulfide bond" evidence="2">
    <location>
        <begin position="44"/>
        <end position="56"/>
    </location>
</feature>
<dbReference type="Gene3D" id="2.40.10.10">
    <property type="entry name" value="Trypsin-like serine proteases"/>
    <property type="match status" value="1"/>
</dbReference>
<feature type="domain" description="Peptidase S1" evidence="5">
    <location>
        <begin position="376"/>
        <end position="631"/>
    </location>
</feature>
<keyword evidence="1 2" id="KW-1015">Disulfide bond</keyword>
<feature type="disulfide bond" evidence="2">
    <location>
        <begin position="84"/>
        <end position="96"/>
    </location>
</feature>
<comment type="caution">
    <text evidence="3">Lacks conserved residue(s) required for the propagation of feature annotation.</text>
</comment>
<dbReference type="CDD" id="cd00112">
    <property type="entry name" value="LDLa"/>
    <property type="match status" value="4"/>
</dbReference>
<dbReference type="PANTHER" id="PTHR24252:SF7">
    <property type="entry name" value="HYALIN"/>
    <property type="match status" value="1"/>
</dbReference>
<feature type="signal peptide" evidence="4">
    <location>
        <begin position="1"/>
        <end position="23"/>
    </location>
</feature>
<feature type="disulfide bond" evidence="2">
    <location>
        <begin position="137"/>
        <end position="155"/>
    </location>
</feature>
<dbReference type="PANTHER" id="PTHR24252">
    <property type="entry name" value="ACROSIN-RELATED"/>
    <property type="match status" value="1"/>
</dbReference>
<evidence type="ECO:0000259" key="5">
    <source>
        <dbReference type="PROSITE" id="PS50240"/>
    </source>
</evidence>
<dbReference type="SMART" id="SM00032">
    <property type="entry name" value="CCP"/>
    <property type="match status" value="2"/>
</dbReference>
<gene>
    <name evidence="7" type="ORF">Zmor_000686</name>
</gene>
<evidence type="ECO:0000313" key="8">
    <source>
        <dbReference type="Proteomes" id="UP001168821"/>
    </source>
</evidence>
<dbReference type="InterPro" id="IPR043504">
    <property type="entry name" value="Peptidase_S1_PA_chymotrypsin"/>
</dbReference>
<feature type="disulfide bond" evidence="2">
    <location>
        <begin position="130"/>
        <end position="142"/>
    </location>
</feature>
<keyword evidence="3" id="KW-0768">Sushi</keyword>
<dbReference type="SMART" id="SM00192">
    <property type="entry name" value="LDLa"/>
    <property type="match status" value="4"/>
</dbReference>
<dbReference type="Proteomes" id="UP001168821">
    <property type="component" value="Unassembled WGS sequence"/>
</dbReference>
<dbReference type="Gene3D" id="2.10.70.10">
    <property type="entry name" value="Complement Module, domain 1"/>
    <property type="match status" value="1"/>
</dbReference>
<dbReference type="PROSITE" id="PS50923">
    <property type="entry name" value="SUSHI"/>
    <property type="match status" value="1"/>
</dbReference>
<organism evidence="7 8">
    <name type="scientific">Zophobas morio</name>
    <dbReference type="NCBI Taxonomy" id="2755281"/>
    <lineage>
        <taxon>Eukaryota</taxon>
        <taxon>Metazoa</taxon>
        <taxon>Ecdysozoa</taxon>
        <taxon>Arthropoda</taxon>
        <taxon>Hexapoda</taxon>
        <taxon>Insecta</taxon>
        <taxon>Pterygota</taxon>
        <taxon>Neoptera</taxon>
        <taxon>Endopterygota</taxon>
        <taxon>Coleoptera</taxon>
        <taxon>Polyphaga</taxon>
        <taxon>Cucujiformia</taxon>
        <taxon>Tenebrionidae</taxon>
        <taxon>Zophobas</taxon>
    </lineage>
</organism>
<dbReference type="SUPFAM" id="SSF50494">
    <property type="entry name" value="Trypsin-like serine proteases"/>
    <property type="match status" value="1"/>
</dbReference>
<dbReference type="Pfam" id="PF00057">
    <property type="entry name" value="Ldl_recept_a"/>
    <property type="match status" value="4"/>
</dbReference>
<name>A0AA38IWW9_9CUCU</name>
<feature type="disulfide bond" evidence="2">
    <location>
        <begin position="171"/>
        <end position="183"/>
    </location>
</feature>
<dbReference type="Gene3D" id="4.10.400.10">
    <property type="entry name" value="Low-density Lipoprotein Receptor"/>
    <property type="match status" value="4"/>
</dbReference>
<dbReference type="InterPro" id="IPR023415">
    <property type="entry name" value="LDLR_class-A_CS"/>
</dbReference>
<dbReference type="CDD" id="cd00033">
    <property type="entry name" value="CCP"/>
    <property type="match status" value="1"/>
</dbReference>
<dbReference type="PROSITE" id="PS00134">
    <property type="entry name" value="TRYPSIN_HIS"/>
    <property type="match status" value="1"/>
</dbReference>
<dbReference type="Pfam" id="PF00089">
    <property type="entry name" value="Trypsin"/>
    <property type="match status" value="1"/>
</dbReference>
<dbReference type="GO" id="GO:0006508">
    <property type="term" value="P:proteolysis"/>
    <property type="evidence" value="ECO:0007669"/>
    <property type="project" value="InterPro"/>
</dbReference>
<dbReference type="GO" id="GO:0004252">
    <property type="term" value="F:serine-type endopeptidase activity"/>
    <property type="evidence" value="ECO:0007669"/>
    <property type="project" value="InterPro"/>
</dbReference>
<dbReference type="PROSITE" id="PS50068">
    <property type="entry name" value="LDLRA_2"/>
    <property type="match status" value="4"/>
</dbReference>
<dbReference type="SUPFAM" id="SSF57535">
    <property type="entry name" value="Complement control module/SCR domain"/>
    <property type="match status" value="1"/>
</dbReference>